<evidence type="ECO:0000259" key="7">
    <source>
        <dbReference type="SMART" id="SM00829"/>
    </source>
</evidence>
<dbReference type="Gene3D" id="3.90.180.10">
    <property type="entry name" value="Medium-chain alcohol dehydrogenases, catalytic domain"/>
    <property type="match status" value="1"/>
</dbReference>
<dbReference type="SUPFAM" id="SSF50129">
    <property type="entry name" value="GroES-like"/>
    <property type="match status" value="1"/>
</dbReference>
<dbReference type="PANTHER" id="PTHR42940">
    <property type="entry name" value="ALCOHOL DEHYDROGENASE 1-RELATED"/>
    <property type="match status" value="1"/>
</dbReference>
<gene>
    <name evidence="8" type="ORF">Z519_09759</name>
</gene>
<keyword evidence="9" id="KW-1185">Reference proteome</keyword>
<dbReference type="InterPro" id="IPR011032">
    <property type="entry name" value="GroES-like_sf"/>
</dbReference>
<organism evidence="8 9">
    <name type="scientific">Cladophialophora bantiana (strain ATCC 10958 / CBS 173.52 / CDC B-1940 / NIH 8579)</name>
    <name type="common">Xylohypha bantiana</name>
    <dbReference type="NCBI Taxonomy" id="1442370"/>
    <lineage>
        <taxon>Eukaryota</taxon>
        <taxon>Fungi</taxon>
        <taxon>Dikarya</taxon>
        <taxon>Ascomycota</taxon>
        <taxon>Pezizomycotina</taxon>
        <taxon>Eurotiomycetes</taxon>
        <taxon>Chaetothyriomycetidae</taxon>
        <taxon>Chaetothyriales</taxon>
        <taxon>Herpotrichiellaceae</taxon>
        <taxon>Cladophialophora</taxon>
    </lineage>
</organism>
<dbReference type="SUPFAM" id="SSF51735">
    <property type="entry name" value="NAD(P)-binding Rossmann-fold domains"/>
    <property type="match status" value="1"/>
</dbReference>
<dbReference type="GeneID" id="27702687"/>
<evidence type="ECO:0000256" key="4">
    <source>
        <dbReference type="ARBA" id="ARBA00022833"/>
    </source>
</evidence>
<comment type="cofactor">
    <cofactor evidence="1">
        <name>Zn(2+)</name>
        <dbReference type="ChEBI" id="CHEBI:29105"/>
    </cofactor>
</comment>
<name>A0A0D2H8N5_CLAB1</name>
<keyword evidence="4" id="KW-0862">Zinc</keyword>
<keyword evidence="5" id="KW-0560">Oxidoreductase</keyword>
<dbReference type="InterPro" id="IPR013149">
    <property type="entry name" value="ADH-like_C"/>
</dbReference>
<dbReference type="OrthoDB" id="256333at2759"/>
<evidence type="ECO:0000256" key="5">
    <source>
        <dbReference type="ARBA" id="ARBA00023002"/>
    </source>
</evidence>
<dbReference type="FunFam" id="3.40.50.720:FF:000039">
    <property type="entry name" value="Alcohol dehydrogenase AdhP"/>
    <property type="match status" value="1"/>
</dbReference>
<dbReference type="VEuPathDB" id="FungiDB:Z519_09759"/>
<sequence>MATTTVEVPGEMLAAQLVEFKSPPVVQKTKTPAAGDLGPFDLLLRTAVASLCHTDLMVQAGFAMPPKHGLPMTLSHEGTGVVVAAGSSVQDFKPGDRVMSGITFHSCGHCENCLAPVEKDWKQYCFDIDGAAGVMTDGAFAEYHVVDSRMSCKIPDGVSFLTAAPLACAGVTVYRALKVSGIGKDGWVAIVGAGGGLGHFGVQFAKAAGMNVIAVEARDEGLEIAKKYGADHVLDARDGKDAVVASVRALTGGQGGVDATVNVSDHSSTAALSAAITRTHGTVVQAAQPPEVTVPFMEIVLRDITIKGTMHGGKELADEMLRTVAEHGIVAETQVFHGLDDVPKMFELLEAGKIKGKAVCVVDKELV</sequence>
<dbReference type="RefSeq" id="XP_016616272.1">
    <property type="nucleotide sequence ID" value="XM_016767480.1"/>
</dbReference>
<evidence type="ECO:0000256" key="3">
    <source>
        <dbReference type="ARBA" id="ARBA00022723"/>
    </source>
</evidence>
<dbReference type="GO" id="GO:0005737">
    <property type="term" value="C:cytoplasm"/>
    <property type="evidence" value="ECO:0007669"/>
    <property type="project" value="TreeGrafter"/>
</dbReference>
<reference evidence="8" key="1">
    <citation type="submission" date="2015-01" db="EMBL/GenBank/DDBJ databases">
        <title>The Genome Sequence of Cladophialophora bantiana CBS 173.52.</title>
        <authorList>
            <consortium name="The Broad Institute Genomics Platform"/>
            <person name="Cuomo C."/>
            <person name="de Hoog S."/>
            <person name="Gorbushina A."/>
            <person name="Stielow B."/>
            <person name="Teixiera M."/>
            <person name="Abouelleil A."/>
            <person name="Chapman S.B."/>
            <person name="Priest M."/>
            <person name="Young S.K."/>
            <person name="Wortman J."/>
            <person name="Nusbaum C."/>
            <person name="Birren B."/>
        </authorList>
    </citation>
    <scope>NUCLEOTIDE SEQUENCE [LARGE SCALE GENOMIC DNA]</scope>
    <source>
        <strain evidence="8">CBS 173.52</strain>
    </source>
</reference>
<dbReference type="InterPro" id="IPR013154">
    <property type="entry name" value="ADH-like_N"/>
</dbReference>
<dbReference type="EMBL" id="KN846995">
    <property type="protein sequence ID" value="KIW89603.1"/>
    <property type="molecule type" value="Genomic_DNA"/>
</dbReference>
<evidence type="ECO:0000313" key="9">
    <source>
        <dbReference type="Proteomes" id="UP000053789"/>
    </source>
</evidence>
<evidence type="ECO:0000313" key="8">
    <source>
        <dbReference type="EMBL" id="KIW89603.1"/>
    </source>
</evidence>
<keyword evidence="3" id="KW-0479">Metal-binding</keyword>
<protein>
    <recommendedName>
        <fullName evidence="7">Enoyl reductase (ER) domain-containing protein</fullName>
    </recommendedName>
</protein>
<dbReference type="SMART" id="SM00829">
    <property type="entry name" value="PKS_ER"/>
    <property type="match status" value="1"/>
</dbReference>
<evidence type="ECO:0000256" key="6">
    <source>
        <dbReference type="ARBA" id="ARBA00023027"/>
    </source>
</evidence>
<dbReference type="PANTHER" id="PTHR42940:SF8">
    <property type="entry name" value="VACUOLAR PROTEIN SORTING-ASSOCIATED PROTEIN 11"/>
    <property type="match status" value="1"/>
</dbReference>
<keyword evidence="6" id="KW-0520">NAD</keyword>
<proteinExistence type="inferred from homology"/>
<dbReference type="InterPro" id="IPR020843">
    <property type="entry name" value="ER"/>
</dbReference>
<accession>A0A0D2H8N5</accession>
<dbReference type="GO" id="GO:0004022">
    <property type="term" value="F:alcohol dehydrogenase (NAD+) activity"/>
    <property type="evidence" value="ECO:0007669"/>
    <property type="project" value="TreeGrafter"/>
</dbReference>
<feature type="domain" description="Enoyl reductase (ER)" evidence="7">
    <location>
        <begin position="28"/>
        <end position="360"/>
    </location>
</feature>
<dbReference type="Pfam" id="PF00107">
    <property type="entry name" value="ADH_zinc_N"/>
    <property type="match status" value="1"/>
</dbReference>
<evidence type="ECO:0000256" key="2">
    <source>
        <dbReference type="ARBA" id="ARBA00008072"/>
    </source>
</evidence>
<dbReference type="InterPro" id="IPR036291">
    <property type="entry name" value="NAD(P)-bd_dom_sf"/>
</dbReference>
<dbReference type="HOGENOM" id="CLU_026673_20_1_1"/>
<dbReference type="Proteomes" id="UP000053789">
    <property type="component" value="Unassembled WGS sequence"/>
</dbReference>
<dbReference type="Gene3D" id="3.40.50.720">
    <property type="entry name" value="NAD(P)-binding Rossmann-like Domain"/>
    <property type="match status" value="1"/>
</dbReference>
<dbReference type="Pfam" id="PF08240">
    <property type="entry name" value="ADH_N"/>
    <property type="match status" value="1"/>
</dbReference>
<comment type="similarity">
    <text evidence="2">Belongs to the zinc-containing alcohol dehydrogenase family.</text>
</comment>
<dbReference type="AlphaFoldDB" id="A0A0D2H8N5"/>
<dbReference type="GO" id="GO:0046872">
    <property type="term" value="F:metal ion binding"/>
    <property type="evidence" value="ECO:0007669"/>
    <property type="project" value="UniProtKB-KW"/>
</dbReference>
<evidence type="ECO:0000256" key="1">
    <source>
        <dbReference type="ARBA" id="ARBA00001947"/>
    </source>
</evidence>